<feature type="coiled-coil region" evidence="3">
    <location>
        <begin position="368"/>
        <end position="426"/>
    </location>
</feature>
<evidence type="ECO:0000256" key="2">
    <source>
        <dbReference type="RuleBase" id="RU362097"/>
    </source>
</evidence>
<keyword evidence="2" id="KW-0812">Transmembrane</keyword>
<keyword evidence="2 4" id="KW-0449">Lipoprotein</keyword>
<dbReference type="NCBIfam" id="TIGR01845">
    <property type="entry name" value="outer_NodT"/>
    <property type="match status" value="1"/>
</dbReference>
<dbReference type="Gene3D" id="2.20.200.10">
    <property type="entry name" value="Outer membrane efflux proteins (OEP)"/>
    <property type="match status" value="1"/>
</dbReference>
<name>A0A1H5NP13_9FLAO</name>
<comment type="subcellular location">
    <subcellularLocation>
        <location evidence="2">Cell membrane</location>
        <topology evidence="2">Lipid-anchor</topology>
    </subcellularLocation>
</comment>
<dbReference type="GO" id="GO:0005886">
    <property type="term" value="C:plasma membrane"/>
    <property type="evidence" value="ECO:0007669"/>
    <property type="project" value="UniProtKB-SubCell"/>
</dbReference>
<dbReference type="EMBL" id="FNUG01000005">
    <property type="protein sequence ID" value="SEF03293.1"/>
    <property type="molecule type" value="Genomic_DNA"/>
</dbReference>
<keyword evidence="5" id="KW-1185">Reference proteome</keyword>
<keyword evidence="2" id="KW-0472">Membrane</keyword>
<dbReference type="Proteomes" id="UP000199448">
    <property type="component" value="Unassembled WGS sequence"/>
</dbReference>
<sequence length="441" mass="49936">MLGGCSKKLGEVQAPIEEPAAFSASGTAVLPDRWWTAFDDPVLNELVETALDSNLRLQANWQQFQAALAVVDRESSFLWPQAEVYAGASIDRPEQDFSSGEDLQIGVGASYEIDLWGRIRAGVQAEKFRAQATFLDHQAAAMTLSAETAITWYRLVTTAKQLELAEEQIEINQNIMKLIRNRFASGQVRAVDILRQEQLLESTRDQKIFYERQLQILENDLSVLLGKPPQNELDLPEKSLPKLPLLPDTGLPLELIRRRPDVRQAYNLVLAADRELAQAIRAKYPRLSLDVSGEFVSQSYNDLFRNWAYTLAGNLVAPVFYGGRLRAEAERTEAVKEQRLYEYGQTVLTSFREVENALIREIAQKQSIEVTERRLELAQKTNGQLRIEFLNGMSDYLDVLLGLDEEQQLQRDLLDAKQELLEIRIALYRSLAGGLEMPEIP</sequence>
<evidence type="ECO:0000313" key="4">
    <source>
        <dbReference type="EMBL" id="SEF03293.1"/>
    </source>
</evidence>
<dbReference type="SUPFAM" id="SSF56954">
    <property type="entry name" value="Outer membrane efflux proteins (OEP)"/>
    <property type="match status" value="1"/>
</dbReference>
<dbReference type="InterPro" id="IPR003423">
    <property type="entry name" value="OMP_efflux"/>
</dbReference>
<comment type="similarity">
    <text evidence="1 2">Belongs to the outer membrane factor (OMF) (TC 1.B.17) family.</text>
</comment>
<dbReference type="PANTHER" id="PTHR30203">
    <property type="entry name" value="OUTER MEMBRANE CATION EFFLUX PROTEIN"/>
    <property type="match status" value="1"/>
</dbReference>
<evidence type="ECO:0000256" key="1">
    <source>
        <dbReference type="ARBA" id="ARBA00007613"/>
    </source>
</evidence>
<keyword evidence="2" id="KW-0564">Palmitate</keyword>
<evidence type="ECO:0000313" key="5">
    <source>
        <dbReference type="Proteomes" id="UP000199448"/>
    </source>
</evidence>
<dbReference type="Gene3D" id="1.20.1600.10">
    <property type="entry name" value="Outer membrane efflux proteins (OEP)"/>
    <property type="match status" value="1"/>
</dbReference>
<dbReference type="GO" id="GO:0015562">
    <property type="term" value="F:efflux transmembrane transporter activity"/>
    <property type="evidence" value="ECO:0007669"/>
    <property type="project" value="InterPro"/>
</dbReference>
<dbReference type="PANTHER" id="PTHR30203:SF33">
    <property type="entry name" value="BLR4455 PROTEIN"/>
    <property type="match status" value="1"/>
</dbReference>
<dbReference type="OrthoDB" id="9770517at2"/>
<keyword evidence="2" id="KW-1134">Transmembrane beta strand</keyword>
<accession>A0A1H5NP13</accession>
<evidence type="ECO:0000256" key="3">
    <source>
        <dbReference type="SAM" id="Coils"/>
    </source>
</evidence>
<organism evidence="4 5">
    <name type="scientific">Salinimicrobium catena</name>
    <dbReference type="NCBI Taxonomy" id="390640"/>
    <lineage>
        <taxon>Bacteria</taxon>
        <taxon>Pseudomonadati</taxon>
        <taxon>Bacteroidota</taxon>
        <taxon>Flavobacteriia</taxon>
        <taxon>Flavobacteriales</taxon>
        <taxon>Flavobacteriaceae</taxon>
        <taxon>Salinimicrobium</taxon>
    </lineage>
</organism>
<protein>
    <submittedName>
        <fullName evidence="4">Efflux transporter, outer membrane factor (OMF) lipoprotein, NodT family</fullName>
    </submittedName>
</protein>
<dbReference type="Pfam" id="PF02321">
    <property type="entry name" value="OEP"/>
    <property type="match status" value="2"/>
</dbReference>
<dbReference type="RefSeq" id="WP_093113567.1">
    <property type="nucleotide sequence ID" value="NZ_FNGG01000005.1"/>
</dbReference>
<dbReference type="AlphaFoldDB" id="A0A1H5NP13"/>
<keyword evidence="3" id="KW-0175">Coiled coil</keyword>
<reference evidence="4 5" key="1">
    <citation type="submission" date="2016-10" db="EMBL/GenBank/DDBJ databases">
        <authorList>
            <person name="de Groot N.N."/>
        </authorList>
    </citation>
    <scope>NUCLEOTIDE SEQUENCE [LARGE SCALE GENOMIC DNA]</scope>
    <source>
        <strain evidence="4 5">DSM 23553</strain>
    </source>
</reference>
<proteinExistence type="inferred from homology"/>
<dbReference type="STRING" id="390640.SAMN04488034_10538"/>
<feature type="coiled-coil region" evidence="3">
    <location>
        <begin position="162"/>
        <end position="220"/>
    </location>
</feature>
<dbReference type="InterPro" id="IPR010131">
    <property type="entry name" value="MdtP/NodT-like"/>
</dbReference>
<gene>
    <name evidence="4" type="ORF">SAMN04488034_10538</name>
</gene>